<protein>
    <submittedName>
        <fullName evidence="1">Uncharacterized protein</fullName>
    </submittedName>
</protein>
<evidence type="ECO:0000313" key="1">
    <source>
        <dbReference type="EMBL" id="KAG1794243.1"/>
    </source>
</evidence>
<name>A0A9P7AQJ8_9AGAM</name>
<organism evidence="1 2">
    <name type="scientific">Suillus plorans</name>
    <dbReference type="NCBI Taxonomy" id="116603"/>
    <lineage>
        <taxon>Eukaryota</taxon>
        <taxon>Fungi</taxon>
        <taxon>Dikarya</taxon>
        <taxon>Basidiomycota</taxon>
        <taxon>Agaricomycotina</taxon>
        <taxon>Agaricomycetes</taxon>
        <taxon>Agaricomycetidae</taxon>
        <taxon>Boletales</taxon>
        <taxon>Suillineae</taxon>
        <taxon>Suillaceae</taxon>
        <taxon>Suillus</taxon>
    </lineage>
</organism>
<accession>A0A9P7AQJ8</accession>
<reference evidence="1" key="1">
    <citation type="journal article" date="2020" name="New Phytol.">
        <title>Comparative genomics reveals dynamic genome evolution in host specialist ectomycorrhizal fungi.</title>
        <authorList>
            <person name="Lofgren L.A."/>
            <person name="Nguyen N.H."/>
            <person name="Vilgalys R."/>
            <person name="Ruytinx J."/>
            <person name="Liao H.L."/>
            <person name="Branco S."/>
            <person name="Kuo A."/>
            <person name="LaButti K."/>
            <person name="Lipzen A."/>
            <person name="Andreopoulos W."/>
            <person name="Pangilinan J."/>
            <person name="Riley R."/>
            <person name="Hundley H."/>
            <person name="Na H."/>
            <person name="Barry K."/>
            <person name="Grigoriev I.V."/>
            <person name="Stajich J.E."/>
            <person name="Kennedy P.G."/>
        </authorList>
    </citation>
    <scope>NUCLEOTIDE SEQUENCE</scope>
    <source>
        <strain evidence="1">S12</strain>
    </source>
</reference>
<dbReference type="OrthoDB" id="3200752at2759"/>
<comment type="caution">
    <text evidence="1">The sequence shown here is derived from an EMBL/GenBank/DDBJ whole genome shotgun (WGS) entry which is preliminary data.</text>
</comment>
<feature type="non-terminal residue" evidence="1">
    <location>
        <position position="1"/>
    </location>
</feature>
<dbReference type="Proteomes" id="UP000719766">
    <property type="component" value="Unassembled WGS sequence"/>
</dbReference>
<sequence length="75" mass="8279">SIFTVIAVMCNWYTPLHQDARSCAQWFDIMTSVGSYTLAQIKMPNVGIEIAYDLGVMAGTSGRIVRHGVNWVNGD</sequence>
<keyword evidence="2" id="KW-1185">Reference proteome</keyword>
<evidence type="ECO:0000313" key="2">
    <source>
        <dbReference type="Proteomes" id="UP000719766"/>
    </source>
</evidence>
<dbReference type="GeneID" id="64591636"/>
<dbReference type="EMBL" id="JABBWE010000027">
    <property type="protein sequence ID" value="KAG1794243.1"/>
    <property type="molecule type" value="Genomic_DNA"/>
</dbReference>
<proteinExistence type="predicted"/>
<gene>
    <name evidence="1" type="ORF">HD556DRAFT_1237074</name>
</gene>
<dbReference type="RefSeq" id="XP_041160471.1">
    <property type="nucleotide sequence ID" value="XM_041297872.1"/>
</dbReference>
<dbReference type="AlphaFoldDB" id="A0A9P7AQJ8"/>